<proteinExistence type="predicted"/>
<dbReference type="AlphaFoldDB" id="A0A517X0S9"/>
<sequence length="29" mass="3413">MKPTQKNHKKHVFSADSFEKEANELAFLH</sequence>
<accession>A0A517X0S9</accession>
<name>A0A517X0S9_9PLAN</name>
<dbReference type="Proteomes" id="UP000318384">
    <property type="component" value="Chromosome"/>
</dbReference>
<keyword evidence="2" id="KW-1185">Reference proteome</keyword>
<evidence type="ECO:0000313" key="1">
    <source>
        <dbReference type="EMBL" id="QDU11116.1"/>
    </source>
</evidence>
<evidence type="ECO:0000313" key="2">
    <source>
        <dbReference type="Proteomes" id="UP000318384"/>
    </source>
</evidence>
<protein>
    <submittedName>
        <fullName evidence="1">Uncharacterized protein</fullName>
    </submittedName>
</protein>
<dbReference type="EMBL" id="CP037422">
    <property type="protein sequence ID" value="QDU11116.1"/>
    <property type="molecule type" value="Genomic_DNA"/>
</dbReference>
<gene>
    <name evidence="1" type="ORF">V202x_45320</name>
</gene>
<organism evidence="1 2">
    <name type="scientific">Gimesia aquarii</name>
    <dbReference type="NCBI Taxonomy" id="2527964"/>
    <lineage>
        <taxon>Bacteria</taxon>
        <taxon>Pseudomonadati</taxon>
        <taxon>Planctomycetota</taxon>
        <taxon>Planctomycetia</taxon>
        <taxon>Planctomycetales</taxon>
        <taxon>Planctomycetaceae</taxon>
        <taxon>Gimesia</taxon>
    </lineage>
</organism>
<reference evidence="1 2" key="1">
    <citation type="submission" date="2019-03" db="EMBL/GenBank/DDBJ databases">
        <title>Deep-cultivation of Planctomycetes and their phenomic and genomic characterization uncovers novel biology.</title>
        <authorList>
            <person name="Wiegand S."/>
            <person name="Jogler M."/>
            <person name="Boedeker C."/>
            <person name="Pinto D."/>
            <person name="Vollmers J."/>
            <person name="Rivas-Marin E."/>
            <person name="Kohn T."/>
            <person name="Peeters S.H."/>
            <person name="Heuer A."/>
            <person name="Rast P."/>
            <person name="Oberbeckmann S."/>
            <person name="Bunk B."/>
            <person name="Jeske O."/>
            <person name="Meyerdierks A."/>
            <person name="Storesund J.E."/>
            <person name="Kallscheuer N."/>
            <person name="Luecker S."/>
            <person name="Lage O.M."/>
            <person name="Pohl T."/>
            <person name="Merkel B.J."/>
            <person name="Hornburger P."/>
            <person name="Mueller R.-W."/>
            <person name="Bruemmer F."/>
            <person name="Labrenz M."/>
            <person name="Spormann A.M."/>
            <person name="Op den Camp H."/>
            <person name="Overmann J."/>
            <person name="Amann R."/>
            <person name="Jetten M.S.M."/>
            <person name="Mascher T."/>
            <person name="Medema M.H."/>
            <person name="Devos D.P."/>
            <person name="Kaster A.-K."/>
            <person name="Ovreas L."/>
            <person name="Rohde M."/>
            <person name="Galperin M.Y."/>
            <person name="Jogler C."/>
        </authorList>
    </citation>
    <scope>NUCLEOTIDE SEQUENCE [LARGE SCALE GENOMIC DNA]</scope>
    <source>
        <strain evidence="1 2">V202</strain>
    </source>
</reference>